<dbReference type="STRING" id="1548.CSCA_1912"/>
<evidence type="ECO:0000313" key="1">
    <source>
        <dbReference type="EMBL" id="AKA69037.1"/>
    </source>
</evidence>
<dbReference type="KEGG" id="csq:CSCA_1912"/>
<keyword evidence="2" id="KW-1185">Reference proteome</keyword>
<dbReference type="Proteomes" id="UP000033115">
    <property type="component" value="Chromosome"/>
</dbReference>
<proteinExistence type="predicted"/>
<sequence length="138" mass="15311">MVAGSFKGSPSKYPSLYRPRLVTKASSMVFFLSLRFHGQNPVQRGCRDVQPPGNGNVVFHVLVNIASAYDKHMRAAQEIPAHINAAFMFLRDCVIEKKRKIQGRANRGKTGFVNCPAILRRLFGIRIVIAAPRGSNVC</sequence>
<evidence type="ECO:0000313" key="2">
    <source>
        <dbReference type="Proteomes" id="UP000033115"/>
    </source>
</evidence>
<dbReference type="HOGENOM" id="CLU_142223_0_0_9"/>
<dbReference type="EMBL" id="CP009933">
    <property type="protein sequence ID" value="AKA69037.1"/>
    <property type="molecule type" value="Genomic_DNA"/>
</dbReference>
<reference evidence="1 2" key="1">
    <citation type="journal article" date="2015" name="J. Biotechnol.">
        <title>Complete genome sequence of a malodorant-producing acetogen, Clostridium scatologenes ATCC 25775(T).</title>
        <authorList>
            <person name="Zhu Z."/>
            <person name="Guo T."/>
            <person name="Zheng H."/>
            <person name="Song T."/>
            <person name="Ouyang P."/>
            <person name="Xie J."/>
        </authorList>
    </citation>
    <scope>NUCLEOTIDE SEQUENCE [LARGE SCALE GENOMIC DNA]</scope>
    <source>
        <strain evidence="1 2">ATCC 25775</strain>
    </source>
</reference>
<protein>
    <submittedName>
        <fullName evidence="1">Uncharacterized protein</fullName>
    </submittedName>
</protein>
<dbReference type="AlphaFoldDB" id="A0A0E3JYM1"/>
<organism evidence="1 2">
    <name type="scientific">Clostridium scatologenes</name>
    <dbReference type="NCBI Taxonomy" id="1548"/>
    <lineage>
        <taxon>Bacteria</taxon>
        <taxon>Bacillati</taxon>
        <taxon>Bacillota</taxon>
        <taxon>Clostridia</taxon>
        <taxon>Eubacteriales</taxon>
        <taxon>Clostridiaceae</taxon>
        <taxon>Clostridium</taxon>
    </lineage>
</organism>
<accession>A0A0E3JYM1</accession>
<gene>
    <name evidence="1" type="ORF">CSCA_1912</name>
</gene>
<name>A0A0E3JYM1_CLOSL</name>